<keyword evidence="2" id="KW-1133">Transmembrane helix</keyword>
<keyword evidence="2" id="KW-0812">Transmembrane</keyword>
<evidence type="ECO:0000256" key="1">
    <source>
        <dbReference type="SAM" id="MobiDB-lite"/>
    </source>
</evidence>
<evidence type="ECO:0000256" key="2">
    <source>
        <dbReference type="SAM" id="Phobius"/>
    </source>
</evidence>
<feature type="compositionally biased region" description="Basic and acidic residues" evidence="1">
    <location>
        <begin position="82"/>
        <end position="97"/>
    </location>
</feature>
<name>A0AAP0F6D9_9MAGN</name>
<proteinExistence type="predicted"/>
<gene>
    <name evidence="3" type="ORF">Scep_021639</name>
</gene>
<evidence type="ECO:0000313" key="3">
    <source>
        <dbReference type="EMBL" id="KAK9104795.1"/>
    </source>
</evidence>
<feature type="transmembrane region" description="Helical" evidence="2">
    <location>
        <begin position="6"/>
        <end position="29"/>
    </location>
</feature>
<protein>
    <submittedName>
        <fullName evidence="3">Uncharacterized protein</fullName>
    </submittedName>
</protein>
<reference evidence="3 4" key="1">
    <citation type="submission" date="2024-01" db="EMBL/GenBank/DDBJ databases">
        <title>Genome assemblies of Stephania.</title>
        <authorList>
            <person name="Yang L."/>
        </authorList>
    </citation>
    <scope>NUCLEOTIDE SEQUENCE [LARGE SCALE GENOMIC DNA]</scope>
    <source>
        <strain evidence="3">JXDWG</strain>
        <tissue evidence="3">Leaf</tissue>
    </source>
</reference>
<organism evidence="3 4">
    <name type="scientific">Stephania cephalantha</name>
    <dbReference type="NCBI Taxonomy" id="152367"/>
    <lineage>
        <taxon>Eukaryota</taxon>
        <taxon>Viridiplantae</taxon>
        <taxon>Streptophyta</taxon>
        <taxon>Embryophyta</taxon>
        <taxon>Tracheophyta</taxon>
        <taxon>Spermatophyta</taxon>
        <taxon>Magnoliopsida</taxon>
        <taxon>Ranunculales</taxon>
        <taxon>Menispermaceae</taxon>
        <taxon>Menispermoideae</taxon>
        <taxon>Cissampelideae</taxon>
        <taxon>Stephania</taxon>
    </lineage>
</organism>
<keyword evidence="2" id="KW-0472">Membrane</keyword>
<keyword evidence="4" id="KW-1185">Reference proteome</keyword>
<evidence type="ECO:0000313" key="4">
    <source>
        <dbReference type="Proteomes" id="UP001419268"/>
    </source>
</evidence>
<feature type="region of interest" description="Disordered" evidence="1">
    <location>
        <begin position="70"/>
        <end position="97"/>
    </location>
</feature>
<dbReference type="Proteomes" id="UP001419268">
    <property type="component" value="Unassembled WGS sequence"/>
</dbReference>
<dbReference type="InterPro" id="IPR039316">
    <property type="entry name" value="CLE25/26"/>
</dbReference>
<dbReference type="EMBL" id="JBBNAG010000009">
    <property type="protein sequence ID" value="KAK9104795.1"/>
    <property type="molecule type" value="Genomic_DNA"/>
</dbReference>
<feature type="region of interest" description="Disordered" evidence="1">
    <location>
        <begin position="32"/>
        <end position="58"/>
    </location>
</feature>
<comment type="caution">
    <text evidence="3">The sequence shown here is derived from an EMBL/GenBank/DDBJ whole genome shotgun (WGS) entry which is preliminary data.</text>
</comment>
<dbReference type="PANTHER" id="PTHR34277">
    <property type="entry name" value="CLAVATA3/ESR (CLE)-RELATED PROTEIN 26"/>
    <property type="match status" value="1"/>
</dbReference>
<sequence>MAVGLALKAIFVALMFVVLLIEFSVFGVLPSTASESTAPSRATNGERLLRAPSSSSPTVFHTTFDHNYMASKRKVPNGPDPIHNRRTGDSRRPPGGA</sequence>
<dbReference type="AlphaFoldDB" id="A0AAP0F6D9"/>
<feature type="compositionally biased region" description="Polar residues" evidence="1">
    <location>
        <begin position="32"/>
        <end position="43"/>
    </location>
</feature>
<dbReference type="PANTHER" id="PTHR34277:SF2">
    <property type="entry name" value="CLAVATA3_ESR (CLE)-RELATED PROTEIN 26"/>
    <property type="match status" value="1"/>
</dbReference>
<accession>A0AAP0F6D9</accession>